<dbReference type="Proteomes" id="UP000602284">
    <property type="component" value="Unassembled WGS sequence"/>
</dbReference>
<evidence type="ECO:0000313" key="3">
    <source>
        <dbReference type="Proteomes" id="UP000602284"/>
    </source>
</evidence>
<accession>A0ABS1JCD5</accession>
<gene>
    <name evidence="2" type="ORF">JJB07_14950</name>
</gene>
<keyword evidence="1" id="KW-0812">Transmembrane</keyword>
<keyword evidence="1" id="KW-0472">Membrane</keyword>
<evidence type="ECO:0008006" key="4">
    <source>
        <dbReference type="Google" id="ProtNLM"/>
    </source>
</evidence>
<feature type="transmembrane region" description="Helical" evidence="1">
    <location>
        <begin position="6"/>
        <end position="24"/>
    </location>
</feature>
<reference evidence="2 3" key="1">
    <citation type="submission" date="2021-01" db="EMBL/GenBank/DDBJ databases">
        <title>Tumebacillus sp. strain ITR2 16S ribosomal RNA gene Genome sequencing and assembly.</title>
        <authorList>
            <person name="Kang M."/>
        </authorList>
    </citation>
    <scope>NUCLEOTIDE SEQUENCE [LARGE SCALE GENOMIC DNA]</scope>
    <source>
        <strain evidence="2 3">ITR2</strain>
    </source>
</reference>
<name>A0ABS1JCD5_9BACL</name>
<protein>
    <recommendedName>
        <fullName evidence="4">Bacteriocin</fullName>
    </recommendedName>
</protein>
<dbReference type="InterPro" id="IPR024405">
    <property type="entry name" value="Phage_BhlA/UviB"/>
</dbReference>
<organism evidence="2 3">
    <name type="scientific">Tumebacillus amylolyticus</name>
    <dbReference type="NCBI Taxonomy" id="2801339"/>
    <lineage>
        <taxon>Bacteria</taxon>
        <taxon>Bacillati</taxon>
        <taxon>Bacillota</taxon>
        <taxon>Bacilli</taxon>
        <taxon>Bacillales</taxon>
        <taxon>Alicyclobacillaceae</taxon>
        <taxon>Tumebacillus</taxon>
    </lineage>
</organism>
<keyword evidence="3" id="KW-1185">Reference proteome</keyword>
<comment type="caution">
    <text evidence="2">The sequence shown here is derived from an EMBL/GenBank/DDBJ whole genome shotgun (WGS) entry which is preliminary data.</text>
</comment>
<evidence type="ECO:0000256" key="1">
    <source>
        <dbReference type="SAM" id="Phobius"/>
    </source>
</evidence>
<evidence type="ECO:0000313" key="2">
    <source>
        <dbReference type="EMBL" id="MBL0387937.1"/>
    </source>
</evidence>
<keyword evidence="1" id="KW-1133">Transmembrane helix</keyword>
<sequence length="73" mass="8658">MEQEIIKFAIGQGIFCVLFVWLFMRTTKRNEEREDKLMAHNDGYQKVLGEISSAVSEMRHDINRIEDRLNERA</sequence>
<dbReference type="RefSeq" id="WP_201636408.1">
    <property type="nucleotide sequence ID" value="NZ_JAEQNB010000004.1"/>
</dbReference>
<proteinExistence type="predicted"/>
<dbReference type="EMBL" id="JAEQNB010000004">
    <property type="protein sequence ID" value="MBL0387937.1"/>
    <property type="molecule type" value="Genomic_DNA"/>
</dbReference>
<dbReference type="Pfam" id="PF10960">
    <property type="entry name" value="Holin_BhlA"/>
    <property type="match status" value="1"/>
</dbReference>